<comment type="caution">
    <text evidence="8">The sequence shown here is derived from an EMBL/GenBank/DDBJ whole genome shotgun (WGS) entry which is preliminary data.</text>
</comment>
<keyword evidence="2 6" id="KW-0812">Transmembrane</keyword>
<comment type="subcellular location">
    <subcellularLocation>
        <location evidence="1">Membrane</location>
        <topology evidence="1">Single-pass membrane protein</topology>
    </subcellularLocation>
</comment>
<accession>A0A7W8C005</accession>
<evidence type="ECO:0000256" key="1">
    <source>
        <dbReference type="ARBA" id="ARBA00004167"/>
    </source>
</evidence>
<sequence length="1562" mass="161009">MTSASTKPGQTDLTAGGFKAEAAGSASATPEASASGVSGTGAASASNGGGKWPGKGQKTRGRAARIWSVLWRGLALLLLVLLLFLAGVLLALRSESVQAWLKDEINATLAASAAESGLHIRLTKLSGSLPFTAEVGLELSDPQGLWLEAPQNTFIWDWAALPGRLRIAELTSREPRLLRLPDLPPSPPAPPSPPMTEASLRTVLGQAVRTLNGLPGWLPDVQLDRLAVVDAQLPESLLGGVAPTGAAKNADEKKSADGEEAKKDGTPDAESTALKAEASSAPVEAADATDTANSSSSAASSLPADSYFLANFDASLKAGSTGGGLKAVLAASALGNAPLPLPGAQSGGIEARLEVKIVPRRNETDTSSRVVLAASSTLEVNVLPAGSAQKTASQALPGDAPQSDSRAKVEESANLVEPAQTGVSAAPVPTGGRAPDKVAATSTSAGPLATLIGEGARLSLVFECQIDALENPPLADGPEAQASAARMGLSGFALEAGPLSLKGHAIWQDHPVPPATDSAHPAPALPTTLRPVAGQKSWLSGPVFVNAQINLAASKNMPPPSGQSAASEESANPLDMLAAPASVLLTATGPLEAPDINLRAECADLRMGAHKLEQLMLNLGATPLNWGEVLLVVEDHENNSAPASSTPSVAASATGAESSSATLVEDAAPQKDAPAKKPQLTAQLDVSGKWDNEPLSLESQIFAGRGEDNILQAGLRKLRLSALGLEAAGQLAASLPPGSMPACDGKLDMRVANWAALSTLVPGARLDGEAALSLELKADRVPVTVKETSAAAQNDQNGQNTSASGTQAENENASATPAPSDTEAPASADAAAAKPAQRYSQKAELRWSVPRLSYSTGSGAPLTLQGLVGEVTLKDIFGAGNLAARLDLASVRQGDLNLGARVRASGALNGPLDASVETSGSVAAHVNARWQPGLVQVQRLEAHLSGRDLGFKAIPGATLRYADSGLDLAGLDIRMVPGGRLRAQAALGQDKLDVRLDLEGLALTPWKKFVPALPEGTVEARARLTGTPARPGGDFRLGVRQLRIPGSPLKPLNLGLAGRIEASGGSSGSLVARLEMDKESIQALGGSEARLEVRLPLLFGKDGLPEPNMQGPLRGQVRWKGAAGPLWTLLPVADQRFAGNVDVAVDLGGTLTAPSAKGSVVVDKGKYENLLQGVLLTNINLRLNLEEGRKGSSGKKQGGLPGIARLELDASGGLGGKLRVAGFANLDGSKLDIKTTIDHLRPLSRRDIRIELSGEAGVTGSAAAPHVNGKIVVNQGLIQLNKLAVGGSVTTLPISEAPAVSQASQVAAPEKPVAQGSLNLNIVIPGRFIVEGHGLSSEWKADILISGTPEDPQVTGQVTAVKGSFDFLTKIFKLSRGTITFAGGALSNPLLDIKLANETPNLTSYVTISGTVRKMKLSLSSEPELPRDEILAQILFGKSTNELGRLENLRLAGAVAQLAGFGSSEGGIFDMTRKALGVDVLRLNSPTGQSSGDQSGDEGMGAGTSVEMGKYITDIIYVGVQQGMKQGSTAFIIQLEVTPRTSLELRSEQQSTWGGIRWKYNY</sequence>
<dbReference type="PANTHER" id="PTHR36985:SF1">
    <property type="entry name" value="TRANSLOCATION AND ASSEMBLY MODULE SUBUNIT TAMB"/>
    <property type="match status" value="1"/>
</dbReference>
<evidence type="ECO:0000313" key="9">
    <source>
        <dbReference type="Proteomes" id="UP000539075"/>
    </source>
</evidence>
<feature type="compositionally biased region" description="Low complexity" evidence="5">
    <location>
        <begin position="32"/>
        <end position="46"/>
    </location>
</feature>
<keyword evidence="4 6" id="KW-0472">Membrane</keyword>
<feature type="domain" description="Translocation and assembly module TamB C-terminal" evidence="7">
    <location>
        <begin position="1212"/>
        <end position="1562"/>
    </location>
</feature>
<name>A0A7W8C005_9BACT</name>
<feature type="compositionally biased region" description="Polar residues" evidence="5">
    <location>
        <begin position="789"/>
        <end position="812"/>
    </location>
</feature>
<evidence type="ECO:0000313" key="8">
    <source>
        <dbReference type="EMBL" id="MBB5143081.1"/>
    </source>
</evidence>
<feature type="region of interest" description="Disordered" evidence="5">
    <location>
        <begin position="238"/>
        <end position="300"/>
    </location>
</feature>
<evidence type="ECO:0000256" key="3">
    <source>
        <dbReference type="ARBA" id="ARBA00022989"/>
    </source>
</evidence>
<dbReference type="GO" id="GO:0009306">
    <property type="term" value="P:protein secretion"/>
    <property type="evidence" value="ECO:0007669"/>
    <property type="project" value="InterPro"/>
</dbReference>
<feature type="compositionally biased region" description="Low complexity" evidence="5">
    <location>
        <begin position="640"/>
        <end position="679"/>
    </location>
</feature>
<feature type="region of interest" description="Disordered" evidence="5">
    <location>
        <begin position="789"/>
        <end position="839"/>
    </location>
</feature>
<feature type="compositionally biased region" description="Pro residues" evidence="5">
    <location>
        <begin position="182"/>
        <end position="194"/>
    </location>
</feature>
<dbReference type="PANTHER" id="PTHR36985">
    <property type="entry name" value="TRANSLOCATION AND ASSEMBLY MODULE SUBUNIT TAMB"/>
    <property type="match status" value="1"/>
</dbReference>
<evidence type="ECO:0000256" key="2">
    <source>
        <dbReference type="ARBA" id="ARBA00022692"/>
    </source>
</evidence>
<evidence type="ECO:0000259" key="7">
    <source>
        <dbReference type="Pfam" id="PF04357"/>
    </source>
</evidence>
<dbReference type="EMBL" id="JACHGO010000003">
    <property type="protein sequence ID" value="MBB5143081.1"/>
    <property type="molecule type" value="Genomic_DNA"/>
</dbReference>
<keyword evidence="9" id="KW-1185">Reference proteome</keyword>
<feature type="region of interest" description="Disordered" evidence="5">
    <location>
        <begin position="22"/>
        <end position="58"/>
    </location>
</feature>
<feature type="region of interest" description="Disordered" evidence="5">
    <location>
        <begin position="178"/>
        <end position="197"/>
    </location>
</feature>
<reference evidence="8 9" key="1">
    <citation type="submission" date="2020-08" db="EMBL/GenBank/DDBJ databases">
        <title>Genomic Encyclopedia of Type Strains, Phase IV (KMG-IV): sequencing the most valuable type-strain genomes for metagenomic binning, comparative biology and taxonomic classification.</title>
        <authorList>
            <person name="Goeker M."/>
        </authorList>
    </citation>
    <scope>NUCLEOTIDE SEQUENCE [LARGE SCALE GENOMIC DNA]</scope>
    <source>
        <strain evidence="8 9">DSM 11275</strain>
    </source>
</reference>
<keyword evidence="3 6" id="KW-1133">Transmembrane helix</keyword>
<feature type="compositionally biased region" description="Low complexity" evidence="5">
    <location>
        <begin position="285"/>
        <end position="300"/>
    </location>
</feature>
<feature type="region of interest" description="Disordered" evidence="5">
    <location>
        <begin position="639"/>
        <end position="679"/>
    </location>
</feature>
<dbReference type="GO" id="GO:0005886">
    <property type="term" value="C:plasma membrane"/>
    <property type="evidence" value="ECO:0007669"/>
    <property type="project" value="InterPro"/>
</dbReference>
<protein>
    <submittedName>
        <fullName evidence="8">Translocation and assembly module TamB</fullName>
    </submittedName>
</protein>
<feature type="transmembrane region" description="Helical" evidence="6">
    <location>
        <begin position="69"/>
        <end position="92"/>
    </location>
</feature>
<dbReference type="Proteomes" id="UP000539075">
    <property type="component" value="Unassembled WGS sequence"/>
</dbReference>
<evidence type="ECO:0000256" key="6">
    <source>
        <dbReference type="SAM" id="Phobius"/>
    </source>
</evidence>
<dbReference type="RefSeq" id="WP_183718450.1">
    <property type="nucleotide sequence ID" value="NZ_JACHGO010000003.1"/>
</dbReference>
<organism evidence="8 9">
    <name type="scientific">Desulfovibrio intestinalis</name>
    <dbReference type="NCBI Taxonomy" id="58621"/>
    <lineage>
        <taxon>Bacteria</taxon>
        <taxon>Pseudomonadati</taxon>
        <taxon>Thermodesulfobacteriota</taxon>
        <taxon>Desulfovibrionia</taxon>
        <taxon>Desulfovibrionales</taxon>
        <taxon>Desulfovibrionaceae</taxon>
        <taxon>Desulfovibrio</taxon>
    </lineage>
</organism>
<evidence type="ECO:0000256" key="5">
    <source>
        <dbReference type="SAM" id="MobiDB-lite"/>
    </source>
</evidence>
<dbReference type="InterPro" id="IPR007452">
    <property type="entry name" value="TamB_C"/>
</dbReference>
<dbReference type="GO" id="GO:0097347">
    <property type="term" value="C:TAM protein secretion complex"/>
    <property type="evidence" value="ECO:0007669"/>
    <property type="project" value="TreeGrafter"/>
</dbReference>
<proteinExistence type="predicted"/>
<feature type="compositionally biased region" description="Basic and acidic residues" evidence="5">
    <location>
        <begin position="249"/>
        <end position="266"/>
    </location>
</feature>
<feature type="region of interest" description="Disordered" evidence="5">
    <location>
        <begin position="387"/>
        <end position="442"/>
    </location>
</feature>
<gene>
    <name evidence="8" type="ORF">HNQ38_001169</name>
</gene>
<dbReference type="Pfam" id="PF04357">
    <property type="entry name" value="TamB"/>
    <property type="match status" value="1"/>
</dbReference>
<evidence type="ECO:0000256" key="4">
    <source>
        <dbReference type="ARBA" id="ARBA00023136"/>
    </source>
</evidence>
<feature type="compositionally biased region" description="Low complexity" evidence="5">
    <location>
        <begin position="813"/>
        <end position="836"/>
    </location>
</feature>